<feature type="region of interest" description="Disordered" evidence="1">
    <location>
        <begin position="106"/>
        <end position="155"/>
    </location>
</feature>
<dbReference type="NCBIfam" id="TIGR03889">
    <property type="entry name" value="nitrile_acc"/>
    <property type="match status" value="1"/>
</dbReference>
<gene>
    <name evidence="3" type="ORF">ACFQJ9_05165</name>
</gene>
<proteinExistence type="predicted"/>
<dbReference type="InterPro" id="IPR023808">
    <property type="entry name" value="Nitrile_Hydratase_acc_put"/>
</dbReference>
<feature type="region of interest" description="Disordered" evidence="1">
    <location>
        <begin position="1"/>
        <end position="20"/>
    </location>
</feature>
<feature type="domain" description="Nitrile hydratase beta subunit-like N-terminal" evidence="2">
    <location>
        <begin position="4"/>
        <end position="111"/>
    </location>
</feature>
<accession>A0ABD5Z0V3</accession>
<protein>
    <submittedName>
        <fullName evidence="3">Nitrile hydratase accessory protein</fullName>
    </submittedName>
</protein>
<dbReference type="RefSeq" id="WP_279528774.1">
    <property type="nucleotide sequence ID" value="NZ_CP122312.1"/>
</dbReference>
<evidence type="ECO:0000259" key="2">
    <source>
        <dbReference type="Pfam" id="PF21006"/>
    </source>
</evidence>
<dbReference type="InterPro" id="IPR042262">
    <property type="entry name" value="CN_hydtase_beta_C"/>
</dbReference>
<reference evidence="3 4" key="1">
    <citation type="journal article" date="2019" name="Int. J. Syst. Evol. Microbiol.">
        <title>The Global Catalogue of Microorganisms (GCM) 10K type strain sequencing project: providing services to taxonomists for standard genome sequencing and annotation.</title>
        <authorList>
            <consortium name="The Broad Institute Genomics Platform"/>
            <consortium name="The Broad Institute Genome Sequencing Center for Infectious Disease"/>
            <person name="Wu L."/>
            <person name="Ma J."/>
        </authorList>
    </citation>
    <scope>NUCLEOTIDE SEQUENCE [LARGE SCALE GENOMIC DNA]</scope>
    <source>
        <strain evidence="3 4">XZGYJ-43</strain>
    </source>
</reference>
<dbReference type="InterPro" id="IPR049054">
    <property type="entry name" value="CN_hydtase_beta-like_N"/>
</dbReference>
<feature type="compositionally biased region" description="Basic and acidic residues" evidence="1">
    <location>
        <begin position="1"/>
        <end position="14"/>
    </location>
</feature>
<evidence type="ECO:0000313" key="3">
    <source>
        <dbReference type="EMBL" id="MFC7198815.1"/>
    </source>
</evidence>
<keyword evidence="4" id="KW-1185">Reference proteome</keyword>
<name>A0ABD5Z0V3_9EURY</name>
<dbReference type="SUPFAM" id="SSF50090">
    <property type="entry name" value="Electron transport accessory proteins"/>
    <property type="match status" value="1"/>
</dbReference>
<dbReference type="EMBL" id="JBHTAR010000011">
    <property type="protein sequence ID" value="MFC7198815.1"/>
    <property type="molecule type" value="Genomic_DNA"/>
</dbReference>
<evidence type="ECO:0000313" key="4">
    <source>
        <dbReference type="Proteomes" id="UP001596447"/>
    </source>
</evidence>
<organism evidence="3 4">
    <name type="scientific">Halospeciosus flavus</name>
    <dbReference type="NCBI Taxonomy" id="3032283"/>
    <lineage>
        <taxon>Archaea</taxon>
        <taxon>Methanobacteriati</taxon>
        <taxon>Methanobacteriota</taxon>
        <taxon>Stenosarchaea group</taxon>
        <taxon>Halobacteria</taxon>
        <taxon>Halobacteriales</taxon>
        <taxon>Halobacteriaceae</taxon>
        <taxon>Halospeciosus</taxon>
    </lineage>
</organism>
<evidence type="ECO:0000256" key="1">
    <source>
        <dbReference type="SAM" id="MobiDB-lite"/>
    </source>
</evidence>
<dbReference type="Pfam" id="PF21006">
    <property type="entry name" value="NHase_beta_N"/>
    <property type="match status" value="1"/>
</dbReference>
<dbReference type="InterPro" id="IPR008990">
    <property type="entry name" value="Elect_transpt_acc-like_dom_sf"/>
</dbReference>
<dbReference type="Proteomes" id="UP001596447">
    <property type="component" value="Unassembled WGS sequence"/>
</dbReference>
<comment type="caution">
    <text evidence="3">The sequence shown here is derived from an EMBL/GenBank/DDBJ whole genome shotgun (WGS) entry which is preliminary data.</text>
</comment>
<sequence>MTGRPDSETPRPGDDAPTFDAPWQARAFGLAVALTDETEGEGEGEGEERFTWDSFQSRLVAEVEADRESGTDPDVVYYRQWLAALERLLVEEDVLEPGELTERVAEFEAGERDAHEFVDGDPHAHAENLPDGHAEGSHHDHGGGHGHGHDHGHSH</sequence>
<dbReference type="Gene3D" id="1.10.472.20">
    <property type="entry name" value="Nitrile hydratase, beta subunit"/>
    <property type="match status" value="1"/>
</dbReference>
<dbReference type="AlphaFoldDB" id="A0ABD5Z0V3"/>